<evidence type="ECO:0000256" key="2">
    <source>
        <dbReference type="ARBA" id="ARBA00022741"/>
    </source>
</evidence>
<dbReference type="Pfam" id="PF13087">
    <property type="entry name" value="AAA_12"/>
    <property type="match status" value="1"/>
</dbReference>
<evidence type="ECO:0000259" key="9">
    <source>
        <dbReference type="Pfam" id="PF18741"/>
    </source>
</evidence>
<dbReference type="PANTHER" id="PTHR43788:SF8">
    <property type="entry name" value="DNA-BINDING PROTEIN SMUBP-2"/>
    <property type="match status" value="1"/>
</dbReference>
<feature type="domain" description="DNA2/NAM7 helicase-like C-terminal" evidence="8">
    <location>
        <begin position="1179"/>
        <end position="1355"/>
    </location>
</feature>
<feature type="compositionally biased region" description="Pro residues" evidence="6">
    <location>
        <begin position="1605"/>
        <end position="1620"/>
    </location>
</feature>
<feature type="compositionally biased region" description="Pro residues" evidence="6">
    <location>
        <begin position="1530"/>
        <end position="1575"/>
    </location>
</feature>
<feature type="domain" description="DNA2/NAM7 helicase helicase" evidence="7">
    <location>
        <begin position="395"/>
        <end position="524"/>
    </location>
</feature>
<dbReference type="SUPFAM" id="SSF52980">
    <property type="entry name" value="Restriction endonuclease-like"/>
    <property type="match status" value="1"/>
</dbReference>
<dbReference type="InterPro" id="IPR050534">
    <property type="entry name" value="Coronavir_polyprotein_1ab"/>
</dbReference>
<accession>A0A1Q6RB65</accession>
<dbReference type="Gene3D" id="3.40.50.300">
    <property type="entry name" value="P-loop containing nucleotide triphosphate hydrolases"/>
    <property type="match status" value="3"/>
</dbReference>
<evidence type="ECO:0000256" key="5">
    <source>
        <dbReference type="ARBA" id="ARBA00022840"/>
    </source>
</evidence>
<dbReference type="Proteomes" id="UP000186777">
    <property type="component" value="Unassembled WGS sequence"/>
</dbReference>
<evidence type="ECO:0000256" key="4">
    <source>
        <dbReference type="ARBA" id="ARBA00022806"/>
    </source>
</evidence>
<sequence length="1771" mass="202270">MIDAKKLRVFLYKNSPKGMRVVGNEMTIQAKAINLFKYLQAMQEKQDNIVLNYTNHQWNYFVKDLPDDPENIAFYYRDYVKFDEGYSALEEIPYILKVHNPDFDACPMPNEKLMPWLQEDWNDYNVEKPKIRERIPLAGSNPVVYREFRSVFDSQVMYDRWMEKRNLWRARQLVLEQTKNLFAELFMHRQRLIKEDGDWELLIANGVFQVTEDSSISHPILLKRVEIEFDTERNDIYIRDVDVNSSFYIELFNGISDVDRDAVQNADAENSREQYYPFDRNATKTFFERVVHSVSHKGKYFSNMELAKLNNDAAFKVSWEPMLILRQRPNGMAKMINKIIEKIGETGEVPQHLINILQPGNNFVENSDYTQESTEEKLAAVGGEAIDILLPKEANQEQLDIAKTIEVNDAVVVQGPPGTGKTHTIANLLGHFLAQGKRVLVTSHTNKALKVLKDKVESELQPLCVSVTDDSRKDIESSIAAIANFSEIPAKLEKEIKECDTKRKSIIKQLNETRKKLFQIRNQQCNTIILNGDEFSPIDAAKFLKENRDQLGDVIPGNVYTCEALPVSYGALVKLYDSNQSVSVDEEKQLACKLPDTADIWSDSDFEQAVERYNNNKSIVDNITRQNNWKFTVGDAHINILDINSVSIQFTQDWQEKLLNAKAAVCAIKNYEEWELRVIADGINSIHKASWEQLVCQIKATYNQYAKVQRISFGKEVKFHSFEAARQHRQDYKKLIETDGKISFLKSLFNSSLTEAKTCVSINNAEISSGQDAELVLEYIRFYELENPCKIAWKSLFGEGVDNYSNIEIANKYAQSISKLLCWYNGEYSSIIYKIKASGIPMDDLMNIDPLAADIDNLRKSLIFIRGIVPQIVEGMLAFMEMRSQEKRLEKYYQRMSAGTLTNSTACMDIAGAIKRKDIEGYKKARNTLFALIGKYSLQNRRYETLAKINRYAPEWANAIKNRQGIHGSFTVPENIADAWKWKQLERIVDEINSCDYNTLQNNSMMLAKDYHKATAELAAAKAWYELQKRNFEDAERQCILLDLGQLIKKIGKGTGKNVDRYKKLVREQMSKCQDAVPVWIMPVRKVLETFDPLTMKEPFDIIIVDEASQSDLTALAVTYLGKKVIIVGDDKQVSPLAVGQKEEPMQESADLYISSWLKHKKAIDLRTSLYDIGSSSFTPRMLLEHFRCVPEIIGYSNWLSYDNKIKPLREASSSNLLPAVVNYRVDGHRDGKSKINQVEAKTIVALVQSCMEQPEYTGKTFGVISLLGKEQAEYIQRELFNTIGNIVYEQRQIICGDSANFQGDERDVIFLSMVDSNEGDGVLRLRSDDANSDAYKKRYNVAASRAKDQLWVVNSLDEENSLQAGDLRRGLLSYAKNPQAYKQTVIQIEQQSESPFEEAVAKALVSKGFHIVQQWEVGAYRIDMVAVYKNRKIAIECDGERYHSGEDKILEDMQRQTILERLGWKFIRIRGSEYFADPKNTINRVADLLLNYGIKYEDNFTATPVNRDTELLQRVKQRAAEILNGENVPPKPPVQPPKPPVQPPKPPVQPPKPPVHPPKQPVQPPKPPVQPPKPTVQLPKPTVQPTKSTVQPPKPTVQPLKPTVQPPKPTVQPPKPPAPKSKQPVQLSQELIKLLESRGVKYKDCRSKGGAFWIIGGNELGHTVSQAAELGFKFRLNAPQNAWYLEDMKKENIKRPTVIEPSRKKETIITILEKRGVAYIDKRQENGNLWIIGGQELKDIVEIAKTIGVYFHFKPEGGRISKHKPAWWAK</sequence>
<dbReference type="Pfam" id="PF13086">
    <property type="entry name" value="AAA_11"/>
    <property type="match status" value="1"/>
</dbReference>
<dbReference type="PANTHER" id="PTHR43788">
    <property type="entry name" value="DNA2/NAM7 HELICASE FAMILY MEMBER"/>
    <property type="match status" value="1"/>
</dbReference>
<dbReference type="InterPro" id="IPR027417">
    <property type="entry name" value="P-loop_NTPase"/>
</dbReference>
<dbReference type="Pfam" id="PF18741">
    <property type="entry name" value="MTES_1575"/>
    <property type="match status" value="1"/>
</dbReference>
<proteinExistence type="inferred from homology"/>
<keyword evidence="5" id="KW-0067">ATP-binding</keyword>
<dbReference type="InterPro" id="IPR041679">
    <property type="entry name" value="DNA2/NAM7-like_C"/>
</dbReference>
<evidence type="ECO:0008006" key="12">
    <source>
        <dbReference type="Google" id="ProtNLM"/>
    </source>
</evidence>
<dbReference type="EMBL" id="MNTG01000001">
    <property type="protein sequence ID" value="OLA39591.1"/>
    <property type="molecule type" value="Genomic_DNA"/>
</dbReference>
<dbReference type="InterPro" id="IPR011335">
    <property type="entry name" value="Restrct_endonuc-II-like"/>
</dbReference>
<dbReference type="GO" id="GO:0016787">
    <property type="term" value="F:hydrolase activity"/>
    <property type="evidence" value="ECO:0007669"/>
    <property type="project" value="UniProtKB-KW"/>
</dbReference>
<evidence type="ECO:0000313" key="10">
    <source>
        <dbReference type="EMBL" id="OLA39591.1"/>
    </source>
</evidence>
<dbReference type="InterPro" id="IPR049468">
    <property type="entry name" value="Restrct_endonuc-II-like_dom"/>
</dbReference>
<feature type="region of interest" description="Disordered" evidence="6">
    <location>
        <begin position="1523"/>
        <end position="1628"/>
    </location>
</feature>
<evidence type="ECO:0000256" key="3">
    <source>
        <dbReference type="ARBA" id="ARBA00022801"/>
    </source>
</evidence>
<name>A0A1Q6RB65_9FIRM</name>
<dbReference type="STRING" id="626940.BHW43_01530"/>
<dbReference type="CDD" id="cd18808">
    <property type="entry name" value="SF1_C_Upf1"/>
    <property type="match status" value="1"/>
</dbReference>
<evidence type="ECO:0000259" key="7">
    <source>
        <dbReference type="Pfam" id="PF13086"/>
    </source>
</evidence>
<evidence type="ECO:0000256" key="1">
    <source>
        <dbReference type="ARBA" id="ARBA00007913"/>
    </source>
</evidence>
<feature type="domain" description="Restriction endonuclease type II-like" evidence="9">
    <location>
        <begin position="1397"/>
        <end position="1488"/>
    </location>
</feature>
<dbReference type="SUPFAM" id="SSF52540">
    <property type="entry name" value="P-loop containing nucleoside triphosphate hydrolases"/>
    <property type="match status" value="1"/>
</dbReference>
<evidence type="ECO:0000256" key="6">
    <source>
        <dbReference type="SAM" id="MobiDB-lite"/>
    </source>
</evidence>
<keyword evidence="2" id="KW-0547">Nucleotide-binding</keyword>
<protein>
    <recommendedName>
        <fullName evidence="12">DNA helicase</fullName>
    </recommendedName>
</protein>
<keyword evidence="4" id="KW-0347">Helicase</keyword>
<dbReference type="Gene3D" id="3.40.960.10">
    <property type="entry name" value="VSR Endonuclease"/>
    <property type="match status" value="1"/>
</dbReference>
<dbReference type="GO" id="GO:0005524">
    <property type="term" value="F:ATP binding"/>
    <property type="evidence" value="ECO:0007669"/>
    <property type="project" value="UniProtKB-KW"/>
</dbReference>
<dbReference type="InterPro" id="IPR047187">
    <property type="entry name" value="SF1_C_Upf1"/>
</dbReference>
<organism evidence="10 11">
    <name type="scientific">Phascolarctobacterium succinatutens</name>
    <dbReference type="NCBI Taxonomy" id="626940"/>
    <lineage>
        <taxon>Bacteria</taxon>
        <taxon>Bacillati</taxon>
        <taxon>Bacillota</taxon>
        <taxon>Negativicutes</taxon>
        <taxon>Acidaminococcales</taxon>
        <taxon>Acidaminococcaceae</taxon>
        <taxon>Phascolarctobacterium</taxon>
    </lineage>
</organism>
<reference evidence="10 11" key="1">
    <citation type="journal article" date="2016" name="Nat. Biotechnol.">
        <title>Measurement of bacterial replication rates in microbial communities.</title>
        <authorList>
            <person name="Brown C.T."/>
            <person name="Olm M.R."/>
            <person name="Thomas B.C."/>
            <person name="Banfield J.F."/>
        </authorList>
    </citation>
    <scope>NUCLEOTIDE SEQUENCE [LARGE SCALE GENOMIC DNA]</scope>
    <source>
        <strain evidence="10">46_33</strain>
    </source>
</reference>
<evidence type="ECO:0000259" key="8">
    <source>
        <dbReference type="Pfam" id="PF13087"/>
    </source>
</evidence>
<evidence type="ECO:0000313" key="11">
    <source>
        <dbReference type="Proteomes" id="UP000186777"/>
    </source>
</evidence>
<dbReference type="InterPro" id="IPR041677">
    <property type="entry name" value="DNA2/NAM7_AAA_11"/>
</dbReference>
<gene>
    <name evidence="10" type="ORF">BHW43_01530</name>
</gene>
<keyword evidence="3" id="KW-0378">Hydrolase</keyword>
<comment type="caution">
    <text evidence="10">The sequence shown here is derived from an EMBL/GenBank/DDBJ whole genome shotgun (WGS) entry which is preliminary data.</text>
</comment>
<comment type="similarity">
    <text evidence="1">Belongs to the DNA2/NAM7 helicase family.</text>
</comment>
<dbReference type="GO" id="GO:0043139">
    <property type="term" value="F:5'-3' DNA helicase activity"/>
    <property type="evidence" value="ECO:0007669"/>
    <property type="project" value="TreeGrafter"/>
</dbReference>